<evidence type="ECO:0000313" key="1">
    <source>
        <dbReference type="EMBL" id="SEN32737.1"/>
    </source>
</evidence>
<organism evidence="1 2">
    <name type="scientific">Stigmatella aurantiaca</name>
    <dbReference type="NCBI Taxonomy" id="41"/>
    <lineage>
        <taxon>Bacteria</taxon>
        <taxon>Pseudomonadati</taxon>
        <taxon>Myxococcota</taxon>
        <taxon>Myxococcia</taxon>
        <taxon>Myxococcales</taxon>
        <taxon>Cystobacterineae</taxon>
        <taxon>Archangiaceae</taxon>
        <taxon>Stigmatella</taxon>
    </lineage>
</organism>
<dbReference type="Proteomes" id="UP000182719">
    <property type="component" value="Unassembled WGS sequence"/>
</dbReference>
<evidence type="ECO:0000313" key="2">
    <source>
        <dbReference type="Proteomes" id="UP000182719"/>
    </source>
</evidence>
<reference evidence="2" key="1">
    <citation type="submission" date="2016-10" db="EMBL/GenBank/DDBJ databases">
        <authorList>
            <person name="Varghese N."/>
            <person name="Submissions S."/>
        </authorList>
    </citation>
    <scope>NUCLEOTIDE SEQUENCE [LARGE SCALE GENOMIC DNA]</scope>
    <source>
        <strain evidence="2">DSM 17044</strain>
    </source>
</reference>
<dbReference type="AlphaFoldDB" id="A0A1H8FNF7"/>
<gene>
    <name evidence="1" type="ORF">SAMN05444354_1383</name>
</gene>
<accession>A0A1H8FNF7</accession>
<protein>
    <submittedName>
        <fullName evidence="1">Uncharacterized protein</fullName>
    </submittedName>
</protein>
<sequence>MTARFRIVHFVPDPFTGMRVPVAALIQGPQGIRVVRAPHTLSPGCVGGLATWHNMQGLVQRLDAVKDFDRLPMSMGPHVTLDVQRDVPAQVEDPESWVAKFILPQRPAAPGDTREVIPKGPRREDVGYGFFQSWKVERYVHRHFKGETLGLQDEYAGTISHAVIGTGEIMLMEPVLGQRQDVHRQVERISKTFLAWGRLLERMHAKGKPRFVAYVFSPPKTALPEVKQFLSAAEAEVIDVEIPNERDRFISDIRRIGLTNPANSHLS</sequence>
<proteinExistence type="predicted"/>
<dbReference type="EMBL" id="FOAP01000038">
    <property type="protein sequence ID" value="SEN32737.1"/>
    <property type="molecule type" value="Genomic_DNA"/>
</dbReference>
<keyword evidence="2" id="KW-1185">Reference proteome</keyword>
<name>A0A1H8FNF7_STIAU</name>